<proteinExistence type="predicted"/>
<name>A0A1B0AW51_9MUSC</name>
<accession>A0A1B0AW51</accession>
<keyword evidence="2" id="KW-1185">Reference proteome</keyword>
<reference evidence="1" key="2">
    <citation type="submission" date="2020-05" db="UniProtKB">
        <authorList>
            <consortium name="EnsemblMetazoa"/>
        </authorList>
    </citation>
    <scope>IDENTIFICATION</scope>
    <source>
        <strain evidence="1">IAEA</strain>
    </source>
</reference>
<protein>
    <submittedName>
        <fullName evidence="1">Uncharacterized protein</fullName>
    </submittedName>
</protein>
<dbReference type="EMBL" id="JXJN01004495">
    <property type="status" value="NOT_ANNOTATED_CDS"/>
    <property type="molecule type" value="Genomic_DNA"/>
</dbReference>
<evidence type="ECO:0000313" key="1">
    <source>
        <dbReference type="EnsemblMetazoa" id="GPPI010687-PA"/>
    </source>
</evidence>
<organism evidence="1 2">
    <name type="scientific">Glossina palpalis gambiensis</name>
    <dbReference type="NCBI Taxonomy" id="67801"/>
    <lineage>
        <taxon>Eukaryota</taxon>
        <taxon>Metazoa</taxon>
        <taxon>Ecdysozoa</taxon>
        <taxon>Arthropoda</taxon>
        <taxon>Hexapoda</taxon>
        <taxon>Insecta</taxon>
        <taxon>Pterygota</taxon>
        <taxon>Neoptera</taxon>
        <taxon>Endopterygota</taxon>
        <taxon>Diptera</taxon>
        <taxon>Brachycera</taxon>
        <taxon>Muscomorpha</taxon>
        <taxon>Hippoboscoidea</taxon>
        <taxon>Glossinidae</taxon>
        <taxon>Glossina</taxon>
    </lineage>
</organism>
<dbReference type="EnsemblMetazoa" id="GPPI010687-RA">
    <property type="protein sequence ID" value="GPPI010687-PA"/>
    <property type="gene ID" value="GPPI010687"/>
</dbReference>
<evidence type="ECO:0000313" key="2">
    <source>
        <dbReference type="Proteomes" id="UP000092460"/>
    </source>
</evidence>
<dbReference type="AlphaFoldDB" id="A0A1B0AW51"/>
<sequence length="86" mass="10168">MLEHLRTWGREDLYNTDNCLIDSNYHEPGGMNICLHRVNFRPEHNKRKRESQASCGDFYFSSISCFESINQIEDSPKPDRYLTIVK</sequence>
<dbReference type="VEuPathDB" id="VectorBase:GPPI010687"/>
<reference evidence="2" key="1">
    <citation type="submission" date="2015-01" db="EMBL/GenBank/DDBJ databases">
        <authorList>
            <person name="Aksoy S."/>
            <person name="Warren W."/>
            <person name="Wilson R.K."/>
        </authorList>
    </citation>
    <scope>NUCLEOTIDE SEQUENCE [LARGE SCALE GENOMIC DNA]</scope>
    <source>
        <strain evidence="2">IAEA</strain>
    </source>
</reference>
<dbReference type="Proteomes" id="UP000092460">
    <property type="component" value="Unassembled WGS sequence"/>
</dbReference>